<name>A0A1H4M0T0_9HYPH</name>
<dbReference type="GO" id="GO:0043565">
    <property type="term" value="F:sequence-specific DNA binding"/>
    <property type="evidence" value="ECO:0007669"/>
    <property type="project" value="InterPro"/>
</dbReference>
<reference evidence="4" key="1">
    <citation type="submission" date="2016-10" db="EMBL/GenBank/DDBJ databases">
        <authorList>
            <person name="Varghese N."/>
            <person name="Submissions S."/>
        </authorList>
    </citation>
    <scope>NUCLEOTIDE SEQUENCE [LARGE SCALE GENOMIC DNA]</scope>
    <source>
        <strain evidence="4">ES.061</strain>
    </source>
</reference>
<dbReference type="InterPro" id="IPR003018">
    <property type="entry name" value="GAF"/>
</dbReference>
<feature type="domain" description="GAF" evidence="1">
    <location>
        <begin position="70"/>
        <end position="201"/>
    </location>
</feature>
<dbReference type="SUPFAM" id="SSF55781">
    <property type="entry name" value="GAF domain-like"/>
    <property type="match status" value="1"/>
</dbReference>
<dbReference type="Gene3D" id="3.30.450.40">
    <property type="match status" value="1"/>
</dbReference>
<feature type="domain" description="DNA binding HTH" evidence="2">
    <location>
        <begin position="277"/>
        <end position="313"/>
    </location>
</feature>
<protein>
    <submittedName>
        <fullName evidence="3">GAF domain-containing protein</fullName>
    </submittedName>
</protein>
<keyword evidence="4" id="KW-1185">Reference proteome</keyword>
<dbReference type="AlphaFoldDB" id="A0A1H4M0T0"/>
<evidence type="ECO:0000313" key="4">
    <source>
        <dbReference type="Proteomes" id="UP000199064"/>
    </source>
</evidence>
<sequence>MDGRGLSYHADRVLAAVESDRAAKSALVASWQRSCRLHRLDPAERRGPQRISDMELAAARARLEPLLRSAQTPLDQLFLAVGSSGCCVVLADRQGILMERRGTPGDDETFRQWGLWTGTVWSEQSEGTNGIGTCLVERRTLTIHRDQHFHSRNTLLSCTTAPVYDHEGHLAGALDVSSCRADLTEGFVSLIATAAGDAARRIEAEAFRLAYPQARIMLLPATDPAALIAVDSDDLVIGATRSARALLGLPPGPLANPLPACDVLGDPQTASPGLAGAERSALQRALVSAGGNVSEAARQLGISRATMHRKMARLGIGRTH</sequence>
<evidence type="ECO:0000259" key="2">
    <source>
        <dbReference type="Pfam" id="PF02954"/>
    </source>
</evidence>
<dbReference type="SUPFAM" id="SSF46689">
    <property type="entry name" value="Homeodomain-like"/>
    <property type="match status" value="1"/>
</dbReference>
<dbReference type="Proteomes" id="UP000199064">
    <property type="component" value="Unassembled WGS sequence"/>
</dbReference>
<accession>A0A1H4M0T0</accession>
<evidence type="ECO:0000259" key="1">
    <source>
        <dbReference type="Pfam" id="PF01590"/>
    </source>
</evidence>
<dbReference type="PRINTS" id="PR01590">
    <property type="entry name" value="HTHFIS"/>
</dbReference>
<dbReference type="InterPro" id="IPR009057">
    <property type="entry name" value="Homeodomain-like_sf"/>
</dbReference>
<dbReference type="InterPro" id="IPR002197">
    <property type="entry name" value="HTH_Fis"/>
</dbReference>
<evidence type="ECO:0000313" key="3">
    <source>
        <dbReference type="EMBL" id="SEB76641.1"/>
    </source>
</evidence>
<dbReference type="EMBL" id="FNSL01000001">
    <property type="protein sequence ID" value="SEB76641.1"/>
    <property type="molecule type" value="Genomic_DNA"/>
</dbReference>
<organism evidence="3 4">
    <name type="scientific">Nitratireductor aquibiodomus</name>
    <dbReference type="NCBI Taxonomy" id="204799"/>
    <lineage>
        <taxon>Bacteria</taxon>
        <taxon>Pseudomonadati</taxon>
        <taxon>Pseudomonadota</taxon>
        <taxon>Alphaproteobacteria</taxon>
        <taxon>Hyphomicrobiales</taxon>
        <taxon>Phyllobacteriaceae</taxon>
        <taxon>Nitratireductor</taxon>
    </lineage>
</organism>
<dbReference type="Pfam" id="PF02954">
    <property type="entry name" value="HTH_8"/>
    <property type="match status" value="1"/>
</dbReference>
<dbReference type="Gene3D" id="1.10.10.60">
    <property type="entry name" value="Homeodomain-like"/>
    <property type="match status" value="1"/>
</dbReference>
<dbReference type="InterPro" id="IPR029016">
    <property type="entry name" value="GAF-like_dom_sf"/>
</dbReference>
<proteinExistence type="predicted"/>
<dbReference type="RefSeq" id="WP_090329378.1">
    <property type="nucleotide sequence ID" value="NZ_FNSL01000001.1"/>
</dbReference>
<dbReference type="Pfam" id="PF01590">
    <property type="entry name" value="GAF"/>
    <property type="match status" value="1"/>
</dbReference>
<gene>
    <name evidence="3" type="ORF">SAMN05216452_3093</name>
</gene>